<sequence>MYRLSTSPDQEPTPLPQAKGYRVDKKTGTLTVWGRHFRTIAAYPQGAWVAISQTPDNGQAQ</sequence>
<evidence type="ECO:0000256" key="1">
    <source>
        <dbReference type="SAM" id="MobiDB-lite"/>
    </source>
</evidence>
<evidence type="ECO:0000313" key="2">
    <source>
        <dbReference type="EMBL" id="KFI39804.1"/>
    </source>
</evidence>
<proteinExistence type="predicted"/>
<organism evidence="2 3">
    <name type="scientific">Bifidobacterium actinocoloniiforme DSM 22766</name>
    <dbReference type="NCBI Taxonomy" id="1437605"/>
    <lineage>
        <taxon>Bacteria</taxon>
        <taxon>Bacillati</taxon>
        <taxon>Actinomycetota</taxon>
        <taxon>Actinomycetes</taxon>
        <taxon>Bifidobacteriales</taxon>
        <taxon>Bifidobacteriaceae</taxon>
        <taxon>Bifidobacterium</taxon>
    </lineage>
</organism>
<evidence type="ECO:0000313" key="3">
    <source>
        <dbReference type="Proteomes" id="UP000029015"/>
    </source>
</evidence>
<dbReference type="Proteomes" id="UP000029015">
    <property type="component" value="Unassembled WGS sequence"/>
</dbReference>
<dbReference type="AlphaFoldDB" id="A0A086YZV4"/>
<gene>
    <name evidence="2" type="ORF">BACT_0504</name>
</gene>
<dbReference type="PATRIC" id="fig|1437605.7.peg.229"/>
<dbReference type="RefSeq" id="WP_033504598.1">
    <property type="nucleotide sequence ID" value="NZ_CP011786.1"/>
</dbReference>
<reference evidence="2 3" key="1">
    <citation type="submission" date="2014-03" db="EMBL/GenBank/DDBJ databases">
        <title>Genomics of Bifidobacteria.</title>
        <authorList>
            <person name="Ventura M."/>
            <person name="Milani C."/>
            <person name="Lugli G.A."/>
        </authorList>
    </citation>
    <scope>NUCLEOTIDE SEQUENCE [LARGE SCALE GENOMIC DNA]</scope>
    <source>
        <strain evidence="2 3">DSM 22766</strain>
    </source>
</reference>
<keyword evidence="3" id="KW-1185">Reference proteome</keyword>
<protein>
    <submittedName>
        <fullName evidence="2">Uncharacterized protein</fullName>
    </submittedName>
</protein>
<dbReference type="KEGG" id="bact:AB656_01140"/>
<feature type="region of interest" description="Disordered" evidence="1">
    <location>
        <begin position="1"/>
        <end position="21"/>
    </location>
</feature>
<accession>A0A086YZV4</accession>
<dbReference type="EMBL" id="JGYK01000001">
    <property type="protein sequence ID" value="KFI39804.1"/>
    <property type="molecule type" value="Genomic_DNA"/>
</dbReference>
<name>A0A086YZV4_9BIFI</name>
<feature type="compositionally biased region" description="Polar residues" evidence="1">
    <location>
        <begin position="1"/>
        <end position="10"/>
    </location>
</feature>
<dbReference type="OrthoDB" id="9907239at2"/>
<comment type="caution">
    <text evidence="2">The sequence shown here is derived from an EMBL/GenBank/DDBJ whole genome shotgun (WGS) entry which is preliminary data.</text>
</comment>